<dbReference type="AlphaFoldDB" id="A0AAJ0F6M6"/>
<reference evidence="2" key="1">
    <citation type="submission" date="2023-06" db="EMBL/GenBank/DDBJ databases">
        <title>Genome-scale phylogeny and comparative genomics of the fungal order Sordariales.</title>
        <authorList>
            <consortium name="Lawrence Berkeley National Laboratory"/>
            <person name="Hensen N."/>
            <person name="Bonometti L."/>
            <person name="Westerberg I."/>
            <person name="Brannstrom I.O."/>
            <person name="Guillou S."/>
            <person name="Cros-Aarteil S."/>
            <person name="Calhoun S."/>
            <person name="Haridas S."/>
            <person name="Kuo A."/>
            <person name="Mondo S."/>
            <person name="Pangilinan J."/>
            <person name="Riley R."/>
            <person name="Labutti K."/>
            <person name="Andreopoulos B."/>
            <person name="Lipzen A."/>
            <person name="Chen C."/>
            <person name="Yanf M."/>
            <person name="Daum C."/>
            <person name="Ng V."/>
            <person name="Clum A."/>
            <person name="Steindorff A."/>
            <person name="Ohm R."/>
            <person name="Martin F."/>
            <person name="Silar P."/>
            <person name="Natvig D."/>
            <person name="Lalanne C."/>
            <person name="Gautier V."/>
            <person name="Ament-Velasquez S.L."/>
            <person name="Kruys A."/>
            <person name="Hutchinson M.I."/>
            <person name="Powell A.J."/>
            <person name="Barry K."/>
            <person name="Miller A.N."/>
            <person name="Grigoriev I.V."/>
            <person name="Debuchy R."/>
            <person name="Gladieux P."/>
            <person name="Thoren M.H."/>
            <person name="Johannesson H."/>
        </authorList>
    </citation>
    <scope>NUCLEOTIDE SEQUENCE</scope>
    <source>
        <strain evidence="2">PSN4</strain>
    </source>
</reference>
<proteinExistence type="predicted"/>
<keyword evidence="1" id="KW-0732">Signal</keyword>
<keyword evidence="3" id="KW-1185">Reference proteome</keyword>
<evidence type="ECO:0000313" key="2">
    <source>
        <dbReference type="EMBL" id="KAK1755847.1"/>
    </source>
</evidence>
<dbReference type="Proteomes" id="UP001239445">
    <property type="component" value="Unassembled WGS sequence"/>
</dbReference>
<dbReference type="EMBL" id="MU839833">
    <property type="protein sequence ID" value="KAK1755847.1"/>
    <property type="molecule type" value="Genomic_DNA"/>
</dbReference>
<name>A0AAJ0F6M6_9PEZI</name>
<feature type="signal peptide" evidence="1">
    <location>
        <begin position="1"/>
        <end position="18"/>
    </location>
</feature>
<evidence type="ECO:0000256" key="1">
    <source>
        <dbReference type="SAM" id="SignalP"/>
    </source>
</evidence>
<organism evidence="2 3">
    <name type="scientific">Echria macrotheca</name>
    <dbReference type="NCBI Taxonomy" id="438768"/>
    <lineage>
        <taxon>Eukaryota</taxon>
        <taxon>Fungi</taxon>
        <taxon>Dikarya</taxon>
        <taxon>Ascomycota</taxon>
        <taxon>Pezizomycotina</taxon>
        <taxon>Sordariomycetes</taxon>
        <taxon>Sordariomycetidae</taxon>
        <taxon>Sordariales</taxon>
        <taxon>Schizotheciaceae</taxon>
        <taxon>Echria</taxon>
    </lineage>
</organism>
<accession>A0AAJ0F6M6</accession>
<gene>
    <name evidence="2" type="ORF">QBC47DRAFT_381478</name>
</gene>
<sequence length="170" mass="17106">MRVSTIAAAAMAFGFAAAGKPATSSETEICYEDETTTTKPTGSFTGSWGSWPATKLTTSTLYSTKTYTITKCPASVHNCPAASATPVVTTEIVSVGVTVCPVTEDEPEWTSVPKPEWTKPGAPAVTSAPVYTGTGSYTKPTPTGAPVTAGAGRVAGLSGAAAIAGLVALL</sequence>
<evidence type="ECO:0000313" key="3">
    <source>
        <dbReference type="Proteomes" id="UP001239445"/>
    </source>
</evidence>
<feature type="chain" id="PRO_5042467811" evidence="1">
    <location>
        <begin position="19"/>
        <end position="170"/>
    </location>
</feature>
<protein>
    <submittedName>
        <fullName evidence="2">Uncharacterized protein</fullName>
    </submittedName>
</protein>
<comment type="caution">
    <text evidence="2">The sequence shown here is derived from an EMBL/GenBank/DDBJ whole genome shotgun (WGS) entry which is preliminary data.</text>
</comment>